<dbReference type="GO" id="GO:0000166">
    <property type="term" value="F:nucleotide binding"/>
    <property type="evidence" value="ECO:0007669"/>
    <property type="project" value="UniProtKB-KW"/>
</dbReference>
<proteinExistence type="predicted"/>
<dbReference type="PROSITE" id="PS50808">
    <property type="entry name" value="ZF_BED"/>
    <property type="match status" value="1"/>
</dbReference>
<dbReference type="CDD" id="cd02440">
    <property type="entry name" value="AdoMet_MTases"/>
    <property type="match status" value="1"/>
</dbReference>
<evidence type="ECO:0000256" key="4">
    <source>
        <dbReference type="ARBA" id="ARBA00022691"/>
    </source>
</evidence>
<name>A0AAW0L229_QUESU</name>
<evidence type="ECO:0000313" key="15">
    <source>
        <dbReference type="Proteomes" id="UP000237347"/>
    </source>
</evidence>
<dbReference type="Gene3D" id="1.20.5.4130">
    <property type="match status" value="1"/>
</dbReference>
<feature type="region of interest" description="Disordered" evidence="12">
    <location>
        <begin position="63"/>
        <end position="88"/>
    </location>
</feature>
<evidence type="ECO:0000256" key="8">
    <source>
        <dbReference type="ARBA" id="ARBA00022771"/>
    </source>
</evidence>
<dbReference type="GO" id="GO:0003677">
    <property type="term" value="F:DNA binding"/>
    <property type="evidence" value="ECO:0007669"/>
    <property type="project" value="InterPro"/>
</dbReference>
<protein>
    <submittedName>
        <fullName evidence="14">Thiol methyltransferase 2</fullName>
    </submittedName>
</protein>
<evidence type="ECO:0000313" key="14">
    <source>
        <dbReference type="EMBL" id="KAK7844588.1"/>
    </source>
</evidence>
<dbReference type="AlphaFoldDB" id="A0AAW0L229"/>
<evidence type="ECO:0000256" key="5">
    <source>
        <dbReference type="ARBA" id="ARBA00022723"/>
    </source>
</evidence>
<keyword evidence="8 11" id="KW-0863">Zinc-finger</keyword>
<dbReference type="PANTHER" id="PTHR32183:SF11">
    <property type="entry name" value="THIOL METHYLTRANSFERASE 2-RELATED"/>
    <property type="match status" value="1"/>
</dbReference>
<reference evidence="14 15" key="1">
    <citation type="journal article" date="2018" name="Sci. Data">
        <title>The draft genome sequence of cork oak.</title>
        <authorList>
            <person name="Ramos A.M."/>
            <person name="Usie A."/>
            <person name="Barbosa P."/>
            <person name="Barros P.M."/>
            <person name="Capote T."/>
            <person name="Chaves I."/>
            <person name="Simoes F."/>
            <person name="Abreu I."/>
            <person name="Carrasquinho I."/>
            <person name="Faro C."/>
            <person name="Guimaraes J.B."/>
            <person name="Mendonca D."/>
            <person name="Nobrega F."/>
            <person name="Rodrigues L."/>
            <person name="Saibo N.J.M."/>
            <person name="Varela M.C."/>
            <person name="Egas C."/>
            <person name="Matos J."/>
            <person name="Miguel C.M."/>
            <person name="Oliveira M.M."/>
            <person name="Ricardo C.P."/>
            <person name="Goncalves S."/>
        </authorList>
    </citation>
    <scope>NUCLEOTIDE SEQUENCE [LARGE SCALE GENOMIC DNA]</scope>
    <source>
        <strain evidence="15">cv. HL8</strain>
    </source>
</reference>
<evidence type="ECO:0000256" key="9">
    <source>
        <dbReference type="ARBA" id="ARBA00022821"/>
    </source>
</evidence>
<dbReference type="GO" id="GO:0008757">
    <property type="term" value="F:S-adenosylmethionine-dependent methyltransferase activity"/>
    <property type="evidence" value="ECO:0007669"/>
    <property type="project" value="InterPro"/>
</dbReference>
<dbReference type="EMBL" id="PKMF04000183">
    <property type="protein sequence ID" value="KAK7844588.1"/>
    <property type="molecule type" value="Genomic_DNA"/>
</dbReference>
<gene>
    <name evidence="14" type="primary">HOL3_1</name>
    <name evidence="14" type="ORF">CFP56_010749</name>
</gene>
<dbReference type="GO" id="GO:0008270">
    <property type="term" value="F:zinc ion binding"/>
    <property type="evidence" value="ECO:0007669"/>
    <property type="project" value="UniProtKB-KW"/>
</dbReference>
<dbReference type="InterPro" id="IPR029063">
    <property type="entry name" value="SAM-dependent_MTases_sf"/>
</dbReference>
<dbReference type="InterPro" id="IPR003656">
    <property type="entry name" value="Znf_BED"/>
</dbReference>
<accession>A0AAW0L229</accession>
<evidence type="ECO:0000256" key="2">
    <source>
        <dbReference type="ARBA" id="ARBA00022603"/>
    </source>
</evidence>
<dbReference type="Pfam" id="PF18052">
    <property type="entry name" value="Rx_N"/>
    <property type="match status" value="1"/>
</dbReference>
<keyword evidence="3" id="KW-0808">Transferase</keyword>
<dbReference type="InterPro" id="IPR041118">
    <property type="entry name" value="Rx_N"/>
</dbReference>
<keyword evidence="15" id="KW-1185">Reference proteome</keyword>
<keyword evidence="7" id="KW-0547">Nucleotide-binding</keyword>
<dbReference type="PROSITE" id="PS51585">
    <property type="entry name" value="SAM_MT_TPMT"/>
    <property type="match status" value="1"/>
</dbReference>
<keyword evidence="10" id="KW-0862">Zinc</keyword>
<keyword evidence="4" id="KW-0949">S-adenosyl-L-methionine</keyword>
<dbReference type="GO" id="GO:0006952">
    <property type="term" value="P:defense response"/>
    <property type="evidence" value="ECO:0007669"/>
    <property type="project" value="UniProtKB-KW"/>
</dbReference>
<dbReference type="InterPro" id="IPR008854">
    <property type="entry name" value="TPMT"/>
</dbReference>
<organism evidence="14 15">
    <name type="scientific">Quercus suber</name>
    <name type="common">Cork oak</name>
    <dbReference type="NCBI Taxonomy" id="58331"/>
    <lineage>
        <taxon>Eukaryota</taxon>
        <taxon>Viridiplantae</taxon>
        <taxon>Streptophyta</taxon>
        <taxon>Embryophyta</taxon>
        <taxon>Tracheophyta</taxon>
        <taxon>Spermatophyta</taxon>
        <taxon>Magnoliopsida</taxon>
        <taxon>eudicotyledons</taxon>
        <taxon>Gunneridae</taxon>
        <taxon>Pentapetalae</taxon>
        <taxon>rosids</taxon>
        <taxon>fabids</taxon>
        <taxon>Fagales</taxon>
        <taxon>Fagaceae</taxon>
        <taxon>Quercus</taxon>
    </lineage>
</organism>
<sequence length="422" mass="48375">MGRKRDRFWDYAEDLKGHFKCNYCKREFPGGASRIKSHLAGVKGRDILICDVVPEDVQKEAYEATQETNKKHKNASTSSKDKEGTLASTSISTIQKEKFVTQRKEEYMAEIVLDDVVDRLVTKAFSLATEHIIFKWGFKEELKNLLDTLYKIKVVLHQKRRVNDESVGIWLMELRNVAYEVDNVLDEFDYEIIWQKVQLQNQMIDQVCSFSFCSHDKVKTIKQSLDKLVNDVAGFGFTTKLLKSIIKIRLDKNEDSFLNDSEVVGREFAVLKILKELISSSNQQVISVLPIVDCWEKSWEQDVTPWDLEQPTPILLHLHQTRALPKGRALVPGCGHGYDVAAIACPERYVVGLDISDIAIKKAMEVRAVGQKILTSIRFFCAIEPDMRLAWAQRIHDILKPGGELIIPEVFARCSVHNKVWY</sequence>
<evidence type="ECO:0000256" key="12">
    <source>
        <dbReference type="SAM" id="MobiDB-lite"/>
    </source>
</evidence>
<evidence type="ECO:0000256" key="3">
    <source>
        <dbReference type="ARBA" id="ARBA00022679"/>
    </source>
</evidence>
<evidence type="ECO:0000256" key="11">
    <source>
        <dbReference type="PROSITE-ProRule" id="PRU00027"/>
    </source>
</evidence>
<dbReference type="GO" id="GO:0032259">
    <property type="term" value="P:methylation"/>
    <property type="evidence" value="ECO:0007669"/>
    <property type="project" value="UniProtKB-KW"/>
</dbReference>
<evidence type="ECO:0000259" key="13">
    <source>
        <dbReference type="PROSITE" id="PS50808"/>
    </source>
</evidence>
<dbReference type="PANTHER" id="PTHR32183">
    <property type="match status" value="1"/>
</dbReference>
<dbReference type="Gene3D" id="3.40.50.150">
    <property type="entry name" value="Vaccinia Virus protein VP39"/>
    <property type="match status" value="2"/>
</dbReference>
<feature type="domain" description="BED-type" evidence="13">
    <location>
        <begin position="3"/>
        <end position="57"/>
    </location>
</feature>
<evidence type="ECO:0000256" key="10">
    <source>
        <dbReference type="ARBA" id="ARBA00022833"/>
    </source>
</evidence>
<keyword evidence="5" id="KW-0479">Metal-binding</keyword>
<evidence type="ECO:0000256" key="1">
    <source>
        <dbReference type="ARBA" id="ARBA00022553"/>
    </source>
</evidence>
<comment type="caution">
    <text evidence="14">The sequence shown here is derived from an EMBL/GenBank/DDBJ whole genome shotgun (WGS) entry which is preliminary data.</text>
</comment>
<keyword evidence="9" id="KW-0611">Plant defense</keyword>
<keyword evidence="6" id="KW-0677">Repeat</keyword>
<dbReference type="SUPFAM" id="SSF53335">
    <property type="entry name" value="S-adenosyl-L-methionine-dependent methyltransferases"/>
    <property type="match status" value="1"/>
</dbReference>
<keyword evidence="2 14" id="KW-0489">Methyltransferase</keyword>
<evidence type="ECO:0000256" key="7">
    <source>
        <dbReference type="ARBA" id="ARBA00022741"/>
    </source>
</evidence>
<dbReference type="Pfam" id="PF05724">
    <property type="entry name" value="TPMT"/>
    <property type="match status" value="1"/>
</dbReference>
<keyword evidence="1" id="KW-0597">Phosphoprotein</keyword>
<dbReference type="Proteomes" id="UP000237347">
    <property type="component" value="Unassembled WGS sequence"/>
</dbReference>
<evidence type="ECO:0000256" key="6">
    <source>
        <dbReference type="ARBA" id="ARBA00022737"/>
    </source>
</evidence>